<dbReference type="Gene3D" id="3.90.1680.10">
    <property type="entry name" value="SOS response associated peptidase-like"/>
    <property type="match status" value="1"/>
</dbReference>
<evidence type="ECO:0000256" key="5">
    <source>
        <dbReference type="ARBA" id="ARBA00023124"/>
    </source>
</evidence>
<dbReference type="GO" id="GO:0008233">
    <property type="term" value="F:peptidase activity"/>
    <property type="evidence" value="ECO:0007669"/>
    <property type="project" value="UniProtKB-KW"/>
</dbReference>
<dbReference type="SUPFAM" id="SSF143081">
    <property type="entry name" value="BB1717-like"/>
    <property type="match status" value="1"/>
</dbReference>
<dbReference type="Pfam" id="PF02586">
    <property type="entry name" value="SRAP"/>
    <property type="match status" value="1"/>
</dbReference>
<proteinExistence type="inferred from homology"/>
<keyword evidence="10" id="KW-1185">Reference proteome</keyword>
<dbReference type="GO" id="GO:0106300">
    <property type="term" value="P:protein-DNA covalent cross-linking repair"/>
    <property type="evidence" value="ECO:0007669"/>
    <property type="project" value="InterPro"/>
</dbReference>
<dbReference type="EC" id="3.4.-.-" evidence="8"/>
<evidence type="ECO:0000256" key="8">
    <source>
        <dbReference type="RuleBase" id="RU364100"/>
    </source>
</evidence>
<comment type="similarity">
    <text evidence="1 8">Belongs to the SOS response-associated peptidase family.</text>
</comment>
<reference evidence="9 10" key="1">
    <citation type="submission" date="2020-08" db="EMBL/GenBank/DDBJ databases">
        <title>Genomic Encyclopedia of Type Strains, Phase IV (KMG-IV): sequencing the most valuable type-strain genomes for metagenomic binning, comparative biology and taxonomic classification.</title>
        <authorList>
            <person name="Goeker M."/>
        </authorList>
    </citation>
    <scope>NUCLEOTIDE SEQUENCE [LARGE SCALE GENOMIC DNA]</scope>
    <source>
        <strain evidence="9 10">DSM 27244</strain>
    </source>
</reference>
<accession>A0A7W9AMV6</accession>
<evidence type="ECO:0000256" key="1">
    <source>
        <dbReference type="ARBA" id="ARBA00008136"/>
    </source>
</evidence>
<dbReference type="Proteomes" id="UP000557739">
    <property type="component" value="Unassembled WGS sequence"/>
</dbReference>
<gene>
    <name evidence="9" type="ORF">FHR19_000517</name>
</gene>
<evidence type="ECO:0000256" key="4">
    <source>
        <dbReference type="ARBA" id="ARBA00022801"/>
    </source>
</evidence>
<dbReference type="AlphaFoldDB" id="A0A7W9AMV6"/>
<evidence type="ECO:0000256" key="3">
    <source>
        <dbReference type="ARBA" id="ARBA00022763"/>
    </source>
</evidence>
<comment type="caution">
    <text evidence="9">The sequence shown here is derived from an EMBL/GenBank/DDBJ whole genome shotgun (WGS) entry which is preliminary data.</text>
</comment>
<keyword evidence="4 8" id="KW-0378">Hydrolase</keyword>
<dbReference type="InterPro" id="IPR036590">
    <property type="entry name" value="SRAP-like"/>
</dbReference>
<sequence>MTANQAALAARYGIAGFPPDLTLPPSELFPKRLAWTIREEDDARIAEPMAWGFPMTIKGKTGKSIEKAVTNVRNYASPFWRSALKAPARRCLVPFTTFCEWEGETGAKVERWFDVPSQPITSFAGVWRPSDAGPVMAILTCEPNPLVAPIHPKAMPVLLTADDEPTWLRAPVEEALKLATPFPSQLMTVS</sequence>
<keyword evidence="5" id="KW-0190">Covalent protein-DNA linkage</keyword>
<keyword evidence="3" id="KW-0227">DNA damage</keyword>
<evidence type="ECO:0000256" key="7">
    <source>
        <dbReference type="ARBA" id="ARBA00023239"/>
    </source>
</evidence>
<evidence type="ECO:0000256" key="2">
    <source>
        <dbReference type="ARBA" id="ARBA00022670"/>
    </source>
</evidence>
<protein>
    <recommendedName>
        <fullName evidence="8">Abasic site processing protein</fullName>
        <ecNumber evidence="8">3.4.-.-</ecNumber>
    </recommendedName>
</protein>
<dbReference type="EMBL" id="JACIJJ010000001">
    <property type="protein sequence ID" value="MBB5697192.1"/>
    <property type="molecule type" value="Genomic_DNA"/>
</dbReference>
<evidence type="ECO:0000313" key="10">
    <source>
        <dbReference type="Proteomes" id="UP000557739"/>
    </source>
</evidence>
<evidence type="ECO:0000256" key="6">
    <source>
        <dbReference type="ARBA" id="ARBA00023125"/>
    </source>
</evidence>
<dbReference type="GO" id="GO:0006508">
    <property type="term" value="P:proteolysis"/>
    <property type="evidence" value="ECO:0007669"/>
    <property type="project" value="UniProtKB-KW"/>
</dbReference>
<dbReference type="PANTHER" id="PTHR13604:SF0">
    <property type="entry name" value="ABASIC SITE PROCESSING PROTEIN HMCES"/>
    <property type="match status" value="1"/>
</dbReference>
<keyword evidence="7" id="KW-0456">Lyase</keyword>
<keyword evidence="6" id="KW-0238">DNA-binding</keyword>
<dbReference type="PANTHER" id="PTHR13604">
    <property type="entry name" value="DC12-RELATED"/>
    <property type="match status" value="1"/>
</dbReference>
<keyword evidence="2 8" id="KW-0645">Protease</keyword>
<dbReference type="GO" id="GO:0016829">
    <property type="term" value="F:lyase activity"/>
    <property type="evidence" value="ECO:0007669"/>
    <property type="project" value="UniProtKB-KW"/>
</dbReference>
<organism evidence="9 10">
    <name type="scientific">Sphingomonas yantingensis</name>
    <dbReference type="NCBI Taxonomy" id="1241761"/>
    <lineage>
        <taxon>Bacteria</taxon>
        <taxon>Pseudomonadati</taxon>
        <taxon>Pseudomonadota</taxon>
        <taxon>Alphaproteobacteria</taxon>
        <taxon>Sphingomonadales</taxon>
        <taxon>Sphingomonadaceae</taxon>
        <taxon>Sphingomonas</taxon>
    </lineage>
</organism>
<dbReference type="GO" id="GO:0003697">
    <property type="term" value="F:single-stranded DNA binding"/>
    <property type="evidence" value="ECO:0007669"/>
    <property type="project" value="InterPro"/>
</dbReference>
<evidence type="ECO:0000313" key="9">
    <source>
        <dbReference type="EMBL" id="MBB5697192.1"/>
    </source>
</evidence>
<name>A0A7W9AMV6_9SPHN</name>
<dbReference type="InterPro" id="IPR003738">
    <property type="entry name" value="SRAP"/>
</dbReference>